<organism evidence="11 12">
    <name type="scientific">Leifsonia poae</name>
    <dbReference type="NCBI Taxonomy" id="110933"/>
    <lineage>
        <taxon>Bacteria</taxon>
        <taxon>Bacillati</taxon>
        <taxon>Actinomycetota</taxon>
        <taxon>Actinomycetes</taxon>
        <taxon>Micrococcales</taxon>
        <taxon>Microbacteriaceae</taxon>
        <taxon>Leifsonia</taxon>
    </lineage>
</organism>
<name>A0A9W6HB42_9MICO</name>
<dbReference type="SMART" id="SM00987">
    <property type="entry name" value="UreE_C"/>
    <property type="match status" value="1"/>
</dbReference>
<keyword evidence="7" id="KW-0408">Iron</keyword>
<keyword evidence="5" id="KW-0227">DNA damage</keyword>
<evidence type="ECO:0000256" key="3">
    <source>
        <dbReference type="ARBA" id="ARBA00022485"/>
    </source>
</evidence>
<evidence type="ECO:0000256" key="7">
    <source>
        <dbReference type="ARBA" id="ARBA00023004"/>
    </source>
</evidence>
<dbReference type="PANTHER" id="PTHR33693">
    <property type="entry name" value="TYPE-5 URACIL-DNA GLYCOSYLASE"/>
    <property type="match status" value="1"/>
</dbReference>
<dbReference type="InterPro" id="IPR005122">
    <property type="entry name" value="Uracil-DNA_glycosylase-like"/>
</dbReference>
<dbReference type="PANTHER" id="PTHR33693:SF9">
    <property type="entry name" value="TYPE-4 URACIL-DNA GLYCOSYLASE"/>
    <property type="match status" value="1"/>
</dbReference>
<dbReference type="InterPro" id="IPR005273">
    <property type="entry name" value="Ura-DNA_glyco_family4"/>
</dbReference>
<dbReference type="InterPro" id="IPR036895">
    <property type="entry name" value="Uracil-DNA_glycosylase-like_sf"/>
</dbReference>
<evidence type="ECO:0000256" key="4">
    <source>
        <dbReference type="ARBA" id="ARBA00022723"/>
    </source>
</evidence>
<dbReference type="Pfam" id="PF03167">
    <property type="entry name" value="UDG"/>
    <property type="match status" value="1"/>
</dbReference>
<proteinExistence type="inferred from homology"/>
<evidence type="ECO:0000313" key="11">
    <source>
        <dbReference type="EMBL" id="GLJ77255.1"/>
    </source>
</evidence>
<reference evidence="11" key="1">
    <citation type="journal article" date="2014" name="Int. J. Syst. Evol. Microbiol.">
        <title>Complete genome sequence of Corynebacterium casei LMG S-19264T (=DSM 44701T), isolated from a smear-ripened cheese.</title>
        <authorList>
            <consortium name="US DOE Joint Genome Institute (JGI-PGF)"/>
            <person name="Walter F."/>
            <person name="Albersmeier A."/>
            <person name="Kalinowski J."/>
            <person name="Ruckert C."/>
        </authorList>
    </citation>
    <scope>NUCLEOTIDE SEQUENCE</scope>
    <source>
        <strain evidence="11">VKM Ac-1401</strain>
    </source>
</reference>
<keyword evidence="8" id="KW-0411">Iron-sulfur</keyword>
<dbReference type="SMART" id="SM00986">
    <property type="entry name" value="UDG"/>
    <property type="match status" value="1"/>
</dbReference>
<dbReference type="GO" id="GO:0046872">
    <property type="term" value="F:metal ion binding"/>
    <property type="evidence" value="ECO:0007669"/>
    <property type="project" value="UniProtKB-KW"/>
</dbReference>
<dbReference type="EMBL" id="BSEN01000013">
    <property type="protein sequence ID" value="GLJ77255.1"/>
    <property type="molecule type" value="Genomic_DNA"/>
</dbReference>
<comment type="caution">
    <text evidence="11">The sequence shown here is derived from an EMBL/GenBank/DDBJ whole genome shotgun (WGS) entry which is preliminary data.</text>
</comment>
<gene>
    <name evidence="11" type="primary">dpo</name>
    <name evidence="11" type="ORF">GCM10017584_28290</name>
</gene>
<sequence>MTDAEQPGAAEWVPRTLSLTRLRDAAHDCEGCELWRDSTQVVFSAGTARARLMLVGEQPGDREDRTGEPFVGPAGRLLDGALDAAGIRRADVYLTNAVKHFRHHTEERGKRRIHDNPSVAHIVACHPWLEAELAAVRPRVVVCLGATAGRAVLGRPVRVTTERGHVIAQPGPDIPSAVITVHPSALLRTRGDAGWDESFDALVRDLVTAREAASL</sequence>
<evidence type="ECO:0000256" key="1">
    <source>
        <dbReference type="ARBA" id="ARBA00006521"/>
    </source>
</evidence>
<dbReference type="NCBIfam" id="TIGR00758">
    <property type="entry name" value="UDG_fam4"/>
    <property type="match status" value="1"/>
</dbReference>
<dbReference type="AlphaFoldDB" id="A0A9W6HB42"/>
<keyword evidence="12" id="KW-1185">Reference proteome</keyword>
<accession>A0A9W6HB42</accession>
<evidence type="ECO:0000256" key="9">
    <source>
        <dbReference type="ARBA" id="ARBA00023204"/>
    </source>
</evidence>
<evidence type="ECO:0000256" key="8">
    <source>
        <dbReference type="ARBA" id="ARBA00023014"/>
    </source>
</evidence>
<dbReference type="GO" id="GO:0006281">
    <property type="term" value="P:DNA repair"/>
    <property type="evidence" value="ECO:0007669"/>
    <property type="project" value="UniProtKB-KW"/>
</dbReference>
<dbReference type="Gene3D" id="3.40.470.10">
    <property type="entry name" value="Uracil-DNA glycosylase-like domain"/>
    <property type="match status" value="1"/>
</dbReference>
<dbReference type="CDD" id="cd10030">
    <property type="entry name" value="UDG-F4_TTUDGA_SPO1dp_like"/>
    <property type="match status" value="1"/>
</dbReference>
<evidence type="ECO:0000256" key="2">
    <source>
        <dbReference type="ARBA" id="ARBA00019403"/>
    </source>
</evidence>
<protein>
    <recommendedName>
        <fullName evidence="2">Type-4 uracil-DNA glycosylase</fullName>
    </recommendedName>
</protein>
<keyword evidence="3" id="KW-0004">4Fe-4S</keyword>
<dbReference type="SUPFAM" id="SSF52141">
    <property type="entry name" value="Uracil-DNA glycosylase-like"/>
    <property type="match status" value="1"/>
</dbReference>
<dbReference type="InterPro" id="IPR051536">
    <property type="entry name" value="UDG_Type-4/5"/>
</dbReference>
<dbReference type="NCBIfam" id="TIGR03914">
    <property type="entry name" value="UDG_fam_dom"/>
    <property type="match status" value="1"/>
</dbReference>
<comment type="similarity">
    <text evidence="1">Belongs to the uracil-DNA glycosylase (UDG) superfamily. Type 4 (UDGa) family.</text>
</comment>
<dbReference type="GO" id="GO:0051539">
    <property type="term" value="F:4 iron, 4 sulfur cluster binding"/>
    <property type="evidence" value="ECO:0007669"/>
    <property type="project" value="UniProtKB-KW"/>
</dbReference>
<evidence type="ECO:0000259" key="10">
    <source>
        <dbReference type="SMART" id="SM00986"/>
    </source>
</evidence>
<feature type="domain" description="Uracil-DNA glycosylase-like" evidence="10">
    <location>
        <begin position="43"/>
        <end position="207"/>
    </location>
</feature>
<dbReference type="Proteomes" id="UP001142372">
    <property type="component" value="Unassembled WGS sequence"/>
</dbReference>
<keyword evidence="9" id="KW-0234">DNA repair</keyword>
<evidence type="ECO:0000256" key="6">
    <source>
        <dbReference type="ARBA" id="ARBA00022801"/>
    </source>
</evidence>
<keyword evidence="6" id="KW-0378">Hydrolase</keyword>
<keyword evidence="4" id="KW-0479">Metal-binding</keyword>
<evidence type="ECO:0000256" key="5">
    <source>
        <dbReference type="ARBA" id="ARBA00022763"/>
    </source>
</evidence>
<dbReference type="RefSeq" id="WP_271177897.1">
    <property type="nucleotide sequence ID" value="NZ_BAAAJO010000004.1"/>
</dbReference>
<dbReference type="GO" id="GO:0097506">
    <property type="term" value="F:deaminated base DNA N-glycosylase activity"/>
    <property type="evidence" value="ECO:0007669"/>
    <property type="project" value="UniProtKB-ARBA"/>
</dbReference>
<reference evidence="11" key="2">
    <citation type="submission" date="2023-01" db="EMBL/GenBank/DDBJ databases">
        <authorList>
            <person name="Sun Q."/>
            <person name="Evtushenko L."/>
        </authorList>
    </citation>
    <scope>NUCLEOTIDE SEQUENCE</scope>
    <source>
        <strain evidence="11">VKM Ac-1401</strain>
    </source>
</reference>
<evidence type="ECO:0000313" key="12">
    <source>
        <dbReference type="Proteomes" id="UP001142372"/>
    </source>
</evidence>